<comment type="caution">
    <text evidence="3">The sequence shown here is derived from an EMBL/GenBank/DDBJ whole genome shotgun (WGS) entry which is preliminary data.</text>
</comment>
<dbReference type="PANTHER" id="PTHR21540">
    <property type="entry name" value="RING FINGER AND SWIM DOMAIN-CONTAINING PROTEIN 2"/>
    <property type="match status" value="1"/>
</dbReference>
<organism evidence="3 4">
    <name type="scientific">Funneliformis mosseae</name>
    <name type="common">Endomycorrhizal fungus</name>
    <name type="synonym">Glomus mosseae</name>
    <dbReference type="NCBI Taxonomy" id="27381"/>
    <lineage>
        <taxon>Eukaryota</taxon>
        <taxon>Fungi</taxon>
        <taxon>Fungi incertae sedis</taxon>
        <taxon>Mucoromycota</taxon>
        <taxon>Glomeromycotina</taxon>
        <taxon>Glomeromycetes</taxon>
        <taxon>Glomerales</taxon>
        <taxon>Glomeraceae</taxon>
        <taxon>Funneliformis</taxon>
    </lineage>
</organism>
<evidence type="ECO:0000313" key="3">
    <source>
        <dbReference type="EMBL" id="CAG8685711.1"/>
    </source>
</evidence>
<dbReference type="Proteomes" id="UP000789375">
    <property type="component" value="Unassembled WGS sequence"/>
</dbReference>
<dbReference type="GO" id="GO:0008270">
    <property type="term" value="F:zinc ion binding"/>
    <property type="evidence" value="ECO:0007669"/>
    <property type="project" value="UniProtKB-KW"/>
</dbReference>
<evidence type="ECO:0000313" key="4">
    <source>
        <dbReference type="Proteomes" id="UP000789375"/>
    </source>
</evidence>
<keyword evidence="1" id="KW-0862">Zinc</keyword>
<proteinExistence type="predicted"/>
<keyword evidence="1" id="KW-0479">Metal-binding</keyword>
<dbReference type="PANTHER" id="PTHR21540:SF0">
    <property type="entry name" value="PHD FAMILY PROTEIN"/>
    <property type="match status" value="1"/>
</dbReference>
<dbReference type="InterPro" id="IPR007527">
    <property type="entry name" value="Znf_SWIM"/>
</dbReference>
<dbReference type="InterPro" id="IPR039903">
    <property type="entry name" value="Zswim2"/>
</dbReference>
<dbReference type="EMBL" id="CAJVPP010007239">
    <property type="protein sequence ID" value="CAG8685711.1"/>
    <property type="molecule type" value="Genomic_DNA"/>
</dbReference>
<gene>
    <name evidence="3" type="ORF">FMOSSE_LOCUS13124</name>
</gene>
<name>A0A9N9EN12_FUNMO</name>
<protein>
    <submittedName>
        <fullName evidence="3">6388_t:CDS:1</fullName>
    </submittedName>
</protein>
<dbReference type="AlphaFoldDB" id="A0A9N9EN12"/>
<evidence type="ECO:0000259" key="2">
    <source>
        <dbReference type="PROSITE" id="PS50966"/>
    </source>
</evidence>
<sequence length="141" mass="17272">MTKNNGKTIINVFGREEPLINDNVLEREKPRIGRCFARHVRRFLRYNARNVRNRTISLKKRIIVNEQHQRFKIKGLRMNSTTRYKTYRVHISNMPRCSCQDFERYRSCEHMIYVYLKVLRNNRYIYQRGLSDEDLRRLFGN</sequence>
<accession>A0A9N9EN12</accession>
<dbReference type="PROSITE" id="PS50966">
    <property type="entry name" value="ZF_SWIM"/>
    <property type="match status" value="1"/>
</dbReference>
<keyword evidence="1" id="KW-0863">Zinc-finger</keyword>
<keyword evidence="4" id="KW-1185">Reference proteome</keyword>
<feature type="domain" description="SWIM-type" evidence="2">
    <location>
        <begin position="87"/>
        <end position="119"/>
    </location>
</feature>
<evidence type="ECO:0000256" key="1">
    <source>
        <dbReference type="PROSITE-ProRule" id="PRU00325"/>
    </source>
</evidence>
<reference evidence="3" key="1">
    <citation type="submission" date="2021-06" db="EMBL/GenBank/DDBJ databases">
        <authorList>
            <person name="Kallberg Y."/>
            <person name="Tangrot J."/>
            <person name="Rosling A."/>
        </authorList>
    </citation>
    <scope>NUCLEOTIDE SEQUENCE</scope>
    <source>
        <strain evidence="3">87-6 pot B 2015</strain>
    </source>
</reference>
<dbReference type="GO" id="GO:0061630">
    <property type="term" value="F:ubiquitin protein ligase activity"/>
    <property type="evidence" value="ECO:0007669"/>
    <property type="project" value="InterPro"/>
</dbReference>